<comment type="caution">
    <text evidence="9">The sequence shown here is derived from an EMBL/GenBank/DDBJ whole genome shotgun (WGS) entry which is preliminary data.</text>
</comment>
<protein>
    <submittedName>
        <fullName evidence="9">InlB B-repeat-containing protein</fullName>
    </submittedName>
</protein>
<feature type="domain" description="SLH" evidence="8">
    <location>
        <begin position="1322"/>
        <end position="1385"/>
    </location>
</feature>
<name>A0A9X2SAV1_9BACL</name>
<evidence type="ECO:0000256" key="1">
    <source>
        <dbReference type="ARBA" id="ARBA00001913"/>
    </source>
</evidence>
<keyword evidence="5 7" id="KW-0732">Signal</keyword>
<keyword evidence="4" id="KW-0479">Metal-binding</keyword>
<dbReference type="GO" id="GO:0005975">
    <property type="term" value="P:carbohydrate metabolic process"/>
    <property type="evidence" value="ECO:0007669"/>
    <property type="project" value="InterPro"/>
</dbReference>
<reference evidence="9" key="1">
    <citation type="submission" date="2022-08" db="EMBL/GenBank/DDBJ databases">
        <title>The genomic sequence of strain Paenibacillus sp. SCIV0701.</title>
        <authorList>
            <person name="Zhao H."/>
        </authorList>
    </citation>
    <scope>NUCLEOTIDE SEQUENCE</scope>
    <source>
        <strain evidence="9">SCIV0701</strain>
    </source>
</reference>
<dbReference type="Gene3D" id="2.60.40.10">
    <property type="entry name" value="Immunoglobulins"/>
    <property type="match status" value="1"/>
</dbReference>
<evidence type="ECO:0000256" key="2">
    <source>
        <dbReference type="ARBA" id="ARBA00004196"/>
    </source>
</evidence>
<dbReference type="NCBIfam" id="TIGR02543">
    <property type="entry name" value="List_Bact_rpt"/>
    <property type="match status" value="3"/>
</dbReference>
<dbReference type="RefSeq" id="WP_257449717.1">
    <property type="nucleotide sequence ID" value="NZ_JANIPJ010000016.1"/>
</dbReference>
<dbReference type="GO" id="GO:0030313">
    <property type="term" value="C:cell envelope"/>
    <property type="evidence" value="ECO:0007669"/>
    <property type="project" value="UniProtKB-SubCell"/>
</dbReference>
<dbReference type="Pfam" id="PF00128">
    <property type="entry name" value="Alpha-amylase"/>
    <property type="match status" value="1"/>
</dbReference>
<dbReference type="GO" id="GO:0046872">
    <property type="term" value="F:metal ion binding"/>
    <property type="evidence" value="ECO:0007669"/>
    <property type="project" value="UniProtKB-KW"/>
</dbReference>
<evidence type="ECO:0000256" key="6">
    <source>
        <dbReference type="RuleBase" id="RU003615"/>
    </source>
</evidence>
<dbReference type="InterPro" id="IPR001119">
    <property type="entry name" value="SLH_dom"/>
</dbReference>
<dbReference type="SMART" id="SM00642">
    <property type="entry name" value="Aamy"/>
    <property type="match status" value="1"/>
</dbReference>
<dbReference type="InterPro" id="IPR013378">
    <property type="entry name" value="InlB-like_B-rpt"/>
</dbReference>
<dbReference type="InterPro" id="IPR013783">
    <property type="entry name" value="Ig-like_fold"/>
</dbReference>
<feature type="signal peptide" evidence="7">
    <location>
        <begin position="1"/>
        <end position="27"/>
    </location>
</feature>
<comment type="similarity">
    <text evidence="3 6">Belongs to the glycosyl hydrolase 13 family.</text>
</comment>
<dbReference type="Proteomes" id="UP001141950">
    <property type="component" value="Unassembled WGS sequence"/>
</dbReference>
<dbReference type="Pfam" id="PF09479">
    <property type="entry name" value="Flg_new"/>
    <property type="match status" value="4"/>
</dbReference>
<dbReference type="PROSITE" id="PS51318">
    <property type="entry name" value="TAT"/>
    <property type="match status" value="1"/>
</dbReference>
<dbReference type="Pfam" id="PF00395">
    <property type="entry name" value="SLH"/>
    <property type="match status" value="3"/>
</dbReference>
<evidence type="ECO:0000256" key="3">
    <source>
        <dbReference type="ARBA" id="ARBA00008061"/>
    </source>
</evidence>
<dbReference type="InterPro" id="IPR013780">
    <property type="entry name" value="Glyco_hydro_b"/>
</dbReference>
<dbReference type="PANTHER" id="PTHR10357:SF215">
    <property type="entry name" value="ALPHA-AMYLASE 1"/>
    <property type="match status" value="1"/>
</dbReference>
<feature type="chain" id="PRO_5040947970" evidence="7">
    <location>
        <begin position="28"/>
        <end position="1445"/>
    </location>
</feature>
<accession>A0A9X2SAV1</accession>
<evidence type="ECO:0000313" key="9">
    <source>
        <dbReference type="EMBL" id="MCR2806360.1"/>
    </source>
</evidence>
<keyword evidence="10" id="KW-1185">Reference proteome</keyword>
<dbReference type="Gene3D" id="3.20.20.80">
    <property type="entry name" value="Glycosidases"/>
    <property type="match status" value="1"/>
</dbReference>
<sequence>MKQTHQLNRKRFLSLLLALALMASVFAMPTARAEAITDAPATAAASAASGATPERIRDGVILHAFDWNLNVIEENLQAIADAGYTAIQTSPIMGVGTGEEWYAAYTPRNMIAGGLDNRYGDLNAFKSLTSAAEELGIKIIVDVVANHVSGSAHEPWNADTYIHNVSGNVGYNDRFLLTQPEMIPGLRDLDTHNPFVQNAFIAYLKSMIDAGASGFRYDAIKHIELDDDAPSPASIAAGATNAKYPDGNFASDYVKNVTGAAKAYFEEKGKVNFQYGEVLQGGDPNNDRMAGYAKYIDMTASMYGHDVRGVLEVGDIGRLDKWADYAAEGLTADRLVPWVESHDTYNNEGESRSFSPKQIRQGWAMIAARKDASPLFFARNINADGTQKMSVRTAENVNNNRPQWSHPEVVAVNQFHNAMAGRDENLVSLGNNAVMIERGTIADGGGAVLINTSTTDRVLGSVEVEFLKDGYYVNALNPANVFTVSNGRISGTIPGNPAKISNTDTNANPGLVVLMDRENANPAILAAMPSDDDVIAGNSFTGNQLRLRMSAANVSNASYAINNGDAVSFAHDDIITVSGNYNDPITVTLVGRAAGGNWITKAFTYTRVEPEEEVAPPIEEPTHVNVYFSINRNAGFQAWASTGVWAYSFNPELFGGWPGGAMTRMKYNGADTHWYKIEAPRAAVGGIIFNNNSGQQTGQPAITATMLNNEQLYFYGTGNSGFGINGSSDSGANARANWDTAFAAGNNIGFEASGVFPPGRNGVIFDTSGGSAVASQYVREGEQATRPTTDPTRSGYLFDGKWYTDPAFTQEYDFNAPVVNTLGDDHIYALTLYAGWIALEADKFLVHFDSQGGSPVMSIPNVAGGTTITAPVPPVRNGYRFEGWYKDSAYNEAWSFDTDTVTASTTLFAKWEITSYSITYRDGEAAAAMPDSATDTYTVETTTFDLSEPSPKEGHTFAGWFTDPQFKPSSKLASVEVNSVGDLTLYARFTPNAYSITLDPQSGSGGTATVSVNYGGKLPLGITRPVRAGYSFQGFYENTGGNGEQYYNSDGVRVFEDNLSAAPVTIYAHWSRANPPSQPGSSTPVPTVPTTVIKDGDKAIVELGSGITSKSIPVQDIGGLTLQVKAANAVLTVQADALKQWLTQAGNPSGASIEVTVAPVASGEIANAPAEGGRARVEVAGAVYDITIALKFNNQIIDISEVDGGVKVSLPYRNEADEELLGIYYYKEEAKEWEYVGGSVDADNNSVTVTLEHLSKYAVLEYTKSFADVPSNHWAARTLEVLAAKHLINGTSDTLFSPNGKTTRAEFASLVVRALSLTKAAGAVPFDDVGAEEWYANEVAIAYEAGLVSGVSDNRFDPNAEITREQMAVLLVRAYEYKNGAIEETGQETAELEDGSSISSWAVDGVNKTIASGLLQGKGNGIFDPASDANRAETAQAILNLFHKL</sequence>
<evidence type="ECO:0000256" key="5">
    <source>
        <dbReference type="ARBA" id="ARBA00022729"/>
    </source>
</evidence>
<dbReference type="PANTHER" id="PTHR10357">
    <property type="entry name" value="ALPHA-AMYLASE FAMILY MEMBER"/>
    <property type="match status" value="1"/>
</dbReference>
<feature type="domain" description="SLH" evidence="8">
    <location>
        <begin position="1262"/>
        <end position="1321"/>
    </location>
</feature>
<dbReference type="Gene3D" id="2.60.40.1180">
    <property type="entry name" value="Golgi alpha-mannosidase II"/>
    <property type="match status" value="1"/>
</dbReference>
<evidence type="ECO:0000313" key="10">
    <source>
        <dbReference type="Proteomes" id="UP001141950"/>
    </source>
</evidence>
<proteinExistence type="inferred from homology"/>
<dbReference type="PROSITE" id="PS51272">
    <property type="entry name" value="SLH"/>
    <property type="match status" value="3"/>
</dbReference>
<dbReference type="InterPro" id="IPR042229">
    <property type="entry name" value="Listeria/Bacterioides_rpt_sf"/>
</dbReference>
<comment type="cofactor">
    <cofactor evidence="1">
        <name>Ca(2+)</name>
        <dbReference type="ChEBI" id="CHEBI:29108"/>
    </cofactor>
</comment>
<evidence type="ECO:0000256" key="7">
    <source>
        <dbReference type="SAM" id="SignalP"/>
    </source>
</evidence>
<dbReference type="PRINTS" id="PR00110">
    <property type="entry name" value="ALPHAAMYLASE"/>
</dbReference>
<dbReference type="EMBL" id="JANIPJ010000016">
    <property type="protein sequence ID" value="MCR2806360.1"/>
    <property type="molecule type" value="Genomic_DNA"/>
</dbReference>
<dbReference type="InterPro" id="IPR006046">
    <property type="entry name" value="Alpha_amylase"/>
</dbReference>
<dbReference type="InterPro" id="IPR006047">
    <property type="entry name" value="GH13_cat_dom"/>
</dbReference>
<dbReference type="SUPFAM" id="SSF51445">
    <property type="entry name" value="(Trans)glycosidases"/>
    <property type="match status" value="1"/>
</dbReference>
<organism evidence="9 10">
    <name type="scientific">Paenibacillus soyae</name>
    <dbReference type="NCBI Taxonomy" id="2969249"/>
    <lineage>
        <taxon>Bacteria</taxon>
        <taxon>Bacillati</taxon>
        <taxon>Bacillota</taxon>
        <taxon>Bacilli</taxon>
        <taxon>Bacillales</taxon>
        <taxon>Paenibacillaceae</taxon>
        <taxon>Paenibacillus</taxon>
    </lineage>
</organism>
<gene>
    <name evidence="9" type="ORF">NQZ67_20985</name>
</gene>
<dbReference type="GO" id="GO:0004556">
    <property type="term" value="F:alpha-amylase activity"/>
    <property type="evidence" value="ECO:0007669"/>
    <property type="project" value="InterPro"/>
</dbReference>
<dbReference type="Gene3D" id="2.60.40.4270">
    <property type="entry name" value="Listeria-Bacteroides repeat domain"/>
    <property type="match status" value="4"/>
</dbReference>
<feature type="domain" description="SLH" evidence="8">
    <location>
        <begin position="1389"/>
        <end position="1445"/>
    </location>
</feature>
<evidence type="ECO:0000256" key="4">
    <source>
        <dbReference type="ARBA" id="ARBA00022723"/>
    </source>
</evidence>
<dbReference type="InterPro" id="IPR006311">
    <property type="entry name" value="TAT_signal"/>
</dbReference>
<evidence type="ECO:0000259" key="8">
    <source>
        <dbReference type="PROSITE" id="PS51272"/>
    </source>
</evidence>
<dbReference type="InterPro" id="IPR017853">
    <property type="entry name" value="GH"/>
</dbReference>
<comment type="subcellular location">
    <subcellularLocation>
        <location evidence="2">Cell envelope</location>
    </subcellularLocation>
</comment>